<name>A0A2S4RW36_CITAM</name>
<dbReference type="Pfam" id="PF08798">
    <property type="entry name" value="CRISPR_assoc"/>
    <property type="match status" value="1"/>
</dbReference>
<dbReference type="SMART" id="SM01101">
    <property type="entry name" value="CRISPR_assoc"/>
    <property type="match status" value="1"/>
</dbReference>
<dbReference type="EMBL" id="PQLX01000005">
    <property type="protein sequence ID" value="POU64504.1"/>
    <property type="molecule type" value="Genomic_DNA"/>
</dbReference>
<gene>
    <name evidence="1" type="primary">cas6e</name>
    <name evidence="1" type="ORF">C3430_15070</name>
</gene>
<dbReference type="CDD" id="cd09727">
    <property type="entry name" value="Cas6_I-E"/>
    <property type="match status" value="1"/>
</dbReference>
<dbReference type="Proteomes" id="UP000237003">
    <property type="component" value="Unassembled WGS sequence"/>
</dbReference>
<dbReference type="RefSeq" id="WP_103777145.1">
    <property type="nucleotide sequence ID" value="NZ_PQLX01000005.1"/>
</dbReference>
<evidence type="ECO:0000313" key="1">
    <source>
        <dbReference type="EMBL" id="POU64504.1"/>
    </source>
</evidence>
<organism evidence="1 2">
    <name type="scientific">Citrobacter amalonaticus</name>
    <dbReference type="NCBI Taxonomy" id="35703"/>
    <lineage>
        <taxon>Bacteria</taxon>
        <taxon>Pseudomonadati</taxon>
        <taxon>Pseudomonadota</taxon>
        <taxon>Gammaproteobacteria</taxon>
        <taxon>Enterobacterales</taxon>
        <taxon>Enterobacteriaceae</taxon>
        <taxon>Citrobacter</taxon>
    </lineage>
</organism>
<dbReference type="AlphaFoldDB" id="A0A2S4RW36"/>
<protein>
    <submittedName>
        <fullName evidence="1">Type I-E CRISPR-associated protein Cas6/Cse3/CasE</fullName>
    </submittedName>
</protein>
<reference evidence="1 2" key="1">
    <citation type="submission" date="2018-01" db="EMBL/GenBank/DDBJ databases">
        <title>Complete genome sequences of 14 Citrobacter spp. isolated from plant in Canada.</title>
        <authorList>
            <person name="Bhandare S.G."/>
            <person name="Colavecchio A."/>
            <person name="Jeukens J."/>
            <person name="Emond-Rheault J.-G."/>
            <person name="Freschi L."/>
            <person name="Hamel J."/>
            <person name="Kukavica-Ibrulj I."/>
            <person name="Levesque R."/>
            <person name="Goodridge L."/>
        </authorList>
    </citation>
    <scope>NUCLEOTIDE SEQUENCE [LARGE SCALE GENOMIC DNA]</scope>
    <source>
        <strain evidence="1 2">S1285</strain>
    </source>
</reference>
<dbReference type="SMR" id="A0A2S4RW36"/>
<evidence type="ECO:0000313" key="2">
    <source>
        <dbReference type="Proteomes" id="UP000237003"/>
    </source>
</evidence>
<dbReference type="Gene3D" id="3.30.70.1210">
    <property type="entry name" value="Crispr-associated protein, domain 2"/>
    <property type="match status" value="1"/>
</dbReference>
<proteinExistence type="predicted"/>
<dbReference type="SUPFAM" id="SSF117987">
    <property type="entry name" value="CRISPR-associated protein"/>
    <property type="match status" value="2"/>
</dbReference>
<dbReference type="OrthoDB" id="9795689at2"/>
<accession>A0A2S4RW36</accession>
<dbReference type="NCBIfam" id="TIGR01907">
    <property type="entry name" value="casE_Cse3"/>
    <property type="match status" value="1"/>
</dbReference>
<comment type="caution">
    <text evidence="1">The sequence shown here is derived from an EMBL/GenBank/DDBJ whole genome shotgun (WGS) entry which is preliminary data.</text>
</comment>
<dbReference type="Gene3D" id="3.30.70.1200">
    <property type="entry name" value="Crispr-associated protein, domain 1"/>
    <property type="match status" value="1"/>
</dbReference>
<sequence>MYLSKIFVNWRWARDPYQLHRALWQLFPDRADISRDFLFRLEELHTGKGGVVLLQSMLSPCDAIVAQVVASKPLGFRLEKNARLRFRLRANPVKTIKDAQRRQNSRGEVKSCRVPLIDEGEQTAWLQRKLSGIAVLEQCRITQEKALFFQKNNRNGKIQPVCFDGFLTVSDTDKFNQILIQGIGPAKAMGCGLLSIA</sequence>
<dbReference type="InterPro" id="IPR010179">
    <property type="entry name" value="CRISPR-assoc_prot_Cse3"/>
</dbReference>